<dbReference type="Gene3D" id="3.40.50.300">
    <property type="entry name" value="P-loop containing nucleotide triphosphate hydrolases"/>
    <property type="match status" value="1"/>
</dbReference>
<evidence type="ECO:0000313" key="5">
    <source>
        <dbReference type="Proteomes" id="UP000469558"/>
    </source>
</evidence>
<dbReference type="SUPFAM" id="SSF52540">
    <property type="entry name" value="P-loop containing nucleoside triphosphate hydrolases"/>
    <property type="match status" value="1"/>
</dbReference>
<dbReference type="Proteomes" id="UP000469558">
    <property type="component" value="Unassembled WGS sequence"/>
</dbReference>
<dbReference type="PANTHER" id="PTHR10039">
    <property type="entry name" value="AMELOGENIN"/>
    <property type="match status" value="1"/>
</dbReference>
<dbReference type="Pfam" id="PF24883">
    <property type="entry name" value="NPHP3_N"/>
    <property type="match status" value="1"/>
</dbReference>
<gene>
    <name evidence="4" type="ORF">LSUE1_G004399</name>
</gene>
<dbReference type="EMBL" id="QGMK01000692">
    <property type="protein sequence ID" value="TVY80393.1"/>
    <property type="molecule type" value="Genomic_DNA"/>
</dbReference>
<name>A0A8T9CBT8_9HELO</name>
<feature type="domain" description="NACHT" evidence="3">
    <location>
        <begin position="463"/>
        <end position="615"/>
    </location>
</feature>
<dbReference type="InterPro" id="IPR031359">
    <property type="entry name" value="NACHT_N"/>
</dbReference>
<sequence>MLAGQAKDKSAACGDGLRSLVKRKLGRAAKKGGGSQGDAADKKPEGETQVLGTVTSGARVNESPPTPPAPPQNVPDTVAYRQGPTQGLVNAADPQGDFGDGNAGEGAQEIDAITPGAQQSLLAPPAPPRNVQDTSPIQEMWDEAYNELRVQDKTLVEDYERWLQRERSLAMVVGSTVSLSGAKVERREQMRVLLERKVEQVKKSTWTLKFGGQDMTVKDLAKPAVGVIRWADDYISGALASNPYASIAWAGVGVLLPLLLNPSDQAASLVNALDYISELIVRSKMREDLYDQRSQSNSSDKDCDSIQNMLYRGTLKKLYIEILKFQANIIRHLSKNGASRLALDMIKWNDWDLSGVQTKEADFCKVYEIWKDSNAEKSFQSLLAHHREQVENLSSISYFTASLLDAIRNEQADKERTSLLQWLSSIDSSKLYNSGLDRVRAGTGEWLLTGNPTFEKWKVARNSFIWLNGKAGCGKSILSSSIIKHLKNRYEDSPVIALAYFYFRFDDIGTQSVNEMLSSLIKQISAHRPDTPSSVQSLQKLRSMGQRPDRKTLEDALVATVHGFDDVYVVLDALDECPSRSDEREKLLESIGRIHDLDAQNLHFLCTSRREADIERVFRSVVGPDSEFDIDLSFRQNAINRDIGFHIDRTLQTDKAFSTWDDDWGNEVRTTLVEKADGMYVGFLTASRPISDKQFWTG</sequence>
<evidence type="ECO:0000313" key="4">
    <source>
        <dbReference type="EMBL" id="TVY80393.1"/>
    </source>
</evidence>
<organism evidence="4 5">
    <name type="scientific">Lachnellula suecica</name>
    <dbReference type="NCBI Taxonomy" id="602035"/>
    <lineage>
        <taxon>Eukaryota</taxon>
        <taxon>Fungi</taxon>
        <taxon>Dikarya</taxon>
        <taxon>Ascomycota</taxon>
        <taxon>Pezizomycotina</taxon>
        <taxon>Leotiomycetes</taxon>
        <taxon>Helotiales</taxon>
        <taxon>Lachnaceae</taxon>
        <taxon>Lachnellula</taxon>
    </lineage>
</organism>
<keyword evidence="1" id="KW-0677">Repeat</keyword>
<feature type="compositionally biased region" description="Pro residues" evidence="2">
    <location>
        <begin position="64"/>
        <end position="73"/>
    </location>
</feature>
<protein>
    <recommendedName>
        <fullName evidence="3">NACHT domain-containing protein</fullName>
    </recommendedName>
</protein>
<dbReference type="OrthoDB" id="4772757at2759"/>
<dbReference type="Pfam" id="PF17100">
    <property type="entry name" value="NACHT_N"/>
    <property type="match status" value="1"/>
</dbReference>
<dbReference type="InterPro" id="IPR056884">
    <property type="entry name" value="NPHP3-like_N"/>
</dbReference>
<feature type="region of interest" description="Disordered" evidence="2">
    <location>
        <begin position="24"/>
        <end position="107"/>
    </location>
</feature>
<comment type="caution">
    <text evidence="4">The sequence shown here is derived from an EMBL/GenBank/DDBJ whole genome shotgun (WGS) entry which is preliminary data.</text>
</comment>
<proteinExistence type="predicted"/>
<keyword evidence="5" id="KW-1185">Reference proteome</keyword>
<evidence type="ECO:0000259" key="3">
    <source>
        <dbReference type="PROSITE" id="PS50837"/>
    </source>
</evidence>
<evidence type="ECO:0000256" key="2">
    <source>
        <dbReference type="SAM" id="MobiDB-lite"/>
    </source>
</evidence>
<reference evidence="4 5" key="1">
    <citation type="submission" date="2018-05" db="EMBL/GenBank/DDBJ databases">
        <title>Genome sequencing and assembly of the regulated plant pathogen Lachnellula willkommii and related sister species for the development of diagnostic species identification markers.</title>
        <authorList>
            <person name="Giroux E."/>
            <person name="Bilodeau G."/>
        </authorList>
    </citation>
    <scope>NUCLEOTIDE SEQUENCE [LARGE SCALE GENOMIC DNA]</scope>
    <source>
        <strain evidence="4 5">CBS 268.59</strain>
    </source>
</reference>
<evidence type="ECO:0000256" key="1">
    <source>
        <dbReference type="ARBA" id="ARBA00022737"/>
    </source>
</evidence>
<accession>A0A8T9CBT8</accession>
<dbReference type="InterPro" id="IPR007111">
    <property type="entry name" value="NACHT_NTPase"/>
</dbReference>
<dbReference type="InterPro" id="IPR027417">
    <property type="entry name" value="P-loop_NTPase"/>
</dbReference>
<dbReference type="AlphaFoldDB" id="A0A8T9CBT8"/>
<dbReference type="PROSITE" id="PS50837">
    <property type="entry name" value="NACHT"/>
    <property type="match status" value="1"/>
</dbReference>
<dbReference type="PANTHER" id="PTHR10039:SF16">
    <property type="entry name" value="GPI INOSITOL-DEACYLASE"/>
    <property type="match status" value="1"/>
</dbReference>